<dbReference type="SUPFAM" id="SSF53822">
    <property type="entry name" value="Periplasmic binding protein-like I"/>
    <property type="match status" value="1"/>
</dbReference>
<dbReference type="InterPro" id="IPR028082">
    <property type="entry name" value="Peripla_BP_I"/>
</dbReference>
<dbReference type="InterPro" id="IPR000843">
    <property type="entry name" value="HTH_LacI"/>
</dbReference>
<evidence type="ECO:0000313" key="5">
    <source>
        <dbReference type="EMBL" id="TDO95155.1"/>
    </source>
</evidence>
<dbReference type="CDD" id="cd01392">
    <property type="entry name" value="HTH_LacI"/>
    <property type="match status" value="1"/>
</dbReference>
<dbReference type="Pfam" id="PF00356">
    <property type="entry name" value="LacI"/>
    <property type="match status" value="1"/>
</dbReference>
<keyword evidence="2" id="KW-0238">DNA-binding</keyword>
<protein>
    <submittedName>
        <fullName evidence="5">LacI family transcriptional regulator</fullName>
    </submittedName>
</protein>
<evidence type="ECO:0000259" key="4">
    <source>
        <dbReference type="PROSITE" id="PS50932"/>
    </source>
</evidence>
<dbReference type="AlphaFoldDB" id="A0A4R6M3C8"/>
<evidence type="ECO:0000256" key="1">
    <source>
        <dbReference type="ARBA" id="ARBA00023015"/>
    </source>
</evidence>
<dbReference type="Gene3D" id="1.10.260.40">
    <property type="entry name" value="lambda repressor-like DNA-binding domains"/>
    <property type="match status" value="1"/>
</dbReference>
<dbReference type="GO" id="GO:0003700">
    <property type="term" value="F:DNA-binding transcription factor activity"/>
    <property type="evidence" value="ECO:0007669"/>
    <property type="project" value="TreeGrafter"/>
</dbReference>
<name>A0A4R6M3C8_9FIRM</name>
<dbReference type="InterPro" id="IPR010982">
    <property type="entry name" value="Lambda_DNA-bd_dom_sf"/>
</dbReference>
<comment type="caution">
    <text evidence="5">The sequence shown here is derived from an EMBL/GenBank/DDBJ whole genome shotgun (WGS) entry which is preliminary data.</text>
</comment>
<dbReference type="InterPro" id="IPR025997">
    <property type="entry name" value="SBP_2_dom"/>
</dbReference>
<reference evidence="5 6" key="1">
    <citation type="submission" date="2019-03" db="EMBL/GenBank/DDBJ databases">
        <title>Subsurface microbial communities from deep shales in Ohio and West Virginia, USA.</title>
        <authorList>
            <person name="Wrighton K."/>
        </authorList>
    </citation>
    <scope>NUCLEOTIDE SEQUENCE [LARGE SCALE GENOMIC DNA]</scope>
    <source>
        <strain evidence="5 6">MA284_T2</strain>
    </source>
</reference>
<keyword evidence="3" id="KW-0804">Transcription</keyword>
<dbReference type="Gene3D" id="3.40.50.2300">
    <property type="match status" value="2"/>
</dbReference>
<proteinExistence type="predicted"/>
<dbReference type="PANTHER" id="PTHR30146:SF109">
    <property type="entry name" value="HTH-TYPE TRANSCRIPTIONAL REGULATOR GALS"/>
    <property type="match status" value="1"/>
</dbReference>
<dbReference type="OrthoDB" id="9784962at2"/>
<dbReference type="SMART" id="SM00354">
    <property type="entry name" value="HTH_LACI"/>
    <property type="match status" value="1"/>
</dbReference>
<feature type="domain" description="HTH lacI-type" evidence="4">
    <location>
        <begin position="4"/>
        <end position="58"/>
    </location>
</feature>
<keyword evidence="1" id="KW-0805">Transcription regulation</keyword>
<dbReference type="RefSeq" id="WP_133513590.1">
    <property type="nucleotide sequence ID" value="NZ_SNWX01000001.1"/>
</dbReference>
<dbReference type="CDD" id="cd06267">
    <property type="entry name" value="PBP1_LacI_sugar_binding-like"/>
    <property type="match status" value="1"/>
</dbReference>
<dbReference type="Proteomes" id="UP000295064">
    <property type="component" value="Unassembled WGS sequence"/>
</dbReference>
<gene>
    <name evidence="5" type="ORF">DFR79_101154</name>
</gene>
<dbReference type="GO" id="GO:0000976">
    <property type="term" value="F:transcription cis-regulatory region binding"/>
    <property type="evidence" value="ECO:0007669"/>
    <property type="project" value="TreeGrafter"/>
</dbReference>
<organism evidence="5 6">
    <name type="scientific">Halanaerobium saccharolyticum</name>
    <dbReference type="NCBI Taxonomy" id="43595"/>
    <lineage>
        <taxon>Bacteria</taxon>
        <taxon>Bacillati</taxon>
        <taxon>Bacillota</taxon>
        <taxon>Clostridia</taxon>
        <taxon>Halanaerobiales</taxon>
        <taxon>Halanaerobiaceae</taxon>
        <taxon>Halanaerobium</taxon>
    </lineage>
</organism>
<dbReference type="EMBL" id="SNWX01000001">
    <property type="protein sequence ID" value="TDO95155.1"/>
    <property type="molecule type" value="Genomic_DNA"/>
</dbReference>
<dbReference type="SUPFAM" id="SSF47413">
    <property type="entry name" value="lambda repressor-like DNA-binding domains"/>
    <property type="match status" value="1"/>
</dbReference>
<sequence length="350" mass="39499">MGNVTMKTIADKAGVSVSTVSFCLNNSGRVGEDTKKEVLRIAEELNYTPNLSARELAGKKSTTIGVIIPDCADLKNAPLLKGIDNSLEANNYFNLVCFTHNKVERERAYINLLRGKNVDGLIIFPYVDRKRTQNSAQLNDLVKQGVPVVFVDTYLNQVDASWVITDNYQAAYEGTKFLLDHGHRKIAYIGGLYHIVGQERLRGYTEAMQEADLYDKNWIYSECQFGDSVEDISDSVKTILAAERPEAIMAFNYNSTLAVINTVKENPYLKKEDPEIIGFDYLMPVQEYDLAIYTYNQPHFEMGKKAVEILMEDIKNNKRDKARNQIKLTASLEAVSVKAAARIKDNKNKR</sequence>
<accession>A0A4R6M3C8</accession>
<dbReference type="PANTHER" id="PTHR30146">
    <property type="entry name" value="LACI-RELATED TRANSCRIPTIONAL REPRESSOR"/>
    <property type="match status" value="1"/>
</dbReference>
<dbReference type="PROSITE" id="PS50932">
    <property type="entry name" value="HTH_LACI_2"/>
    <property type="match status" value="1"/>
</dbReference>
<evidence type="ECO:0000256" key="3">
    <source>
        <dbReference type="ARBA" id="ARBA00023163"/>
    </source>
</evidence>
<dbReference type="Pfam" id="PF13407">
    <property type="entry name" value="Peripla_BP_4"/>
    <property type="match status" value="1"/>
</dbReference>
<evidence type="ECO:0000313" key="6">
    <source>
        <dbReference type="Proteomes" id="UP000295064"/>
    </source>
</evidence>
<evidence type="ECO:0000256" key="2">
    <source>
        <dbReference type="ARBA" id="ARBA00023125"/>
    </source>
</evidence>